<dbReference type="GO" id="GO:0003700">
    <property type="term" value="F:DNA-binding transcription factor activity"/>
    <property type="evidence" value="ECO:0007669"/>
    <property type="project" value="TreeGrafter"/>
</dbReference>
<keyword evidence="2" id="KW-0238">DNA-binding</keyword>
<dbReference type="STRING" id="163.SAMN04487775_10341"/>
<dbReference type="SUPFAM" id="SSF53822">
    <property type="entry name" value="Periplasmic binding protein-like I"/>
    <property type="match status" value="1"/>
</dbReference>
<dbReference type="InterPro" id="IPR000160">
    <property type="entry name" value="GGDEF_dom"/>
</dbReference>
<evidence type="ECO:0000259" key="4">
    <source>
        <dbReference type="PROSITE" id="PS50887"/>
    </source>
</evidence>
<proteinExistence type="predicted"/>
<dbReference type="OrthoDB" id="353688at2"/>
<accession>A0A1H9I0T1</accession>
<dbReference type="Proteomes" id="UP000182360">
    <property type="component" value="Unassembled WGS sequence"/>
</dbReference>
<dbReference type="NCBIfam" id="TIGR00254">
    <property type="entry name" value="GGDEF"/>
    <property type="match status" value="1"/>
</dbReference>
<dbReference type="AlphaFoldDB" id="A0A1H9I0T1"/>
<name>A0A1H9I0T1_9SPIR</name>
<sequence>MKRRVAVLACGWSTYFLKDFILGMQRAVKDKNIDIYVFNMYNYDEYSGFPNWTGASIFNLIHYEDFDGIVVLADLIGNVRVLERERLRILKSGKPAVCINKKMEGICCLRIDNYSGMYDAIQHIITMHNVRDIAFIAGKETSIDISERYRAYTQVLKDNNIEFDQNKIFSIQFTDYHCSYRFFSEYVKSGRKLPEAVACANDLIALGLLKVCVENKINVPEQLKIIGFDDITETQCTQPSITTVHNNAELLGAEVINRLEFGVNPSQLLKMRSTPVLRQSCGCAYMNTKQQSRFTLSILDDANKKEEFDTQIEVIGEIFAESADVFTLLTNVENFFTKSHNFEGSDFCIFMKSDWTSVLINSMENLPQNLNYGTQVQAICSVQDNKKYLREMINTRELIPAKMKTDESSTFLFLPVFHHSYVHGYFVTKNNLSMIDNRYGYIWSRTLGTSIEQFRKKNMYRQMSQQYLKLSTKDALSGALNRQGLEKLAKPYYAQNKKNGLTTVLFFVDINKMKHINDQFGHLHGDLAVKTVAAAAMETVPKNWLTIRYGGDEFLIVGNSKNYNGEDYCSMIKKRLESKTAVMHLPYNLSASVGTYSVPAHSELTLEQAVENVDNIMYEQKQAFHKEDDQNKEEAHE</sequence>
<dbReference type="PANTHER" id="PTHR30146">
    <property type="entry name" value="LACI-RELATED TRANSCRIPTIONAL REPRESSOR"/>
    <property type="match status" value="1"/>
</dbReference>
<dbReference type="Gene3D" id="3.30.70.270">
    <property type="match status" value="1"/>
</dbReference>
<dbReference type="CDD" id="cd06267">
    <property type="entry name" value="PBP1_LacI_sugar_binding-like"/>
    <property type="match status" value="1"/>
</dbReference>
<dbReference type="Gene3D" id="3.40.50.2300">
    <property type="match status" value="2"/>
</dbReference>
<dbReference type="PANTHER" id="PTHR30146:SF24">
    <property type="entry name" value="XYLOSE OPERON REGULATORY PROTEIN"/>
    <property type="match status" value="1"/>
</dbReference>
<dbReference type="GO" id="GO:0000976">
    <property type="term" value="F:transcription cis-regulatory region binding"/>
    <property type="evidence" value="ECO:0007669"/>
    <property type="project" value="TreeGrafter"/>
</dbReference>
<dbReference type="Pfam" id="PF13377">
    <property type="entry name" value="Peripla_BP_3"/>
    <property type="match status" value="1"/>
</dbReference>
<dbReference type="RefSeq" id="WP_074644666.1">
    <property type="nucleotide sequence ID" value="NZ_FOFU01000008.1"/>
</dbReference>
<dbReference type="EMBL" id="FOFU01000008">
    <property type="protein sequence ID" value="SEQ68206.1"/>
    <property type="molecule type" value="Genomic_DNA"/>
</dbReference>
<dbReference type="PROSITE" id="PS50887">
    <property type="entry name" value="GGDEF"/>
    <property type="match status" value="1"/>
</dbReference>
<dbReference type="InterPro" id="IPR043128">
    <property type="entry name" value="Rev_trsase/Diguanyl_cyclase"/>
</dbReference>
<dbReference type="InterPro" id="IPR029787">
    <property type="entry name" value="Nucleotide_cyclase"/>
</dbReference>
<keyword evidence="6" id="KW-1185">Reference proteome</keyword>
<dbReference type="SUPFAM" id="SSF55073">
    <property type="entry name" value="Nucleotide cyclase"/>
    <property type="match status" value="1"/>
</dbReference>
<evidence type="ECO:0000313" key="5">
    <source>
        <dbReference type="EMBL" id="SEQ68206.1"/>
    </source>
</evidence>
<protein>
    <submittedName>
        <fullName evidence="5">Diguanylate cyclase (GGDEF) domain-containing protein</fullName>
    </submittedName>
</protein>
<dbReference type="InterPro" id="IPR046335">
    <property type="entry name" value="LacI/GalR-like_sensor"/>
</dbReference>
<evidence type="ECO:0000256" key="3">
    <source>
        <dbReference type="ARBA" id="ARBA00023163"/>
    </source>
</evidence>
<evidence type="ECO:0000256" key="1">
    <source>
        <dbReference type="ARBA" id="ARBA00023015"/>
    </source>
</evidence>
<keyword evidence="1" id="KW-0805">Transcription regulation</keyword>
<reference evidence="5 6" key="1">
    <citation type="submission" date="2016-10" db="EMBL/GenBank/DDBJ databases">
        <authorList>
            <person name="de Groot N.N."/>
        </authorList>
    </citation>
    <scope>NUCLEOTIDE SEQUENCE [LARGE SCALE GENOMIC DNA]</scope>
    <source>
        <strain evidence="5 6">B25</strain>
    </source>
</reference>
<evidence type="ECO:0000313" key="6">
    <source>
        <dbReference type="Proteomes" id="UP000182360"/>
    </source>
</evidence>
<dbReference type="SMART" id="SM00267">
    <property type="entry name" value="GGDEF"/>
    <property type="match status" value="1"/>
</dbReference>
<keyword evidence="3" id="KW-0804">Transcription</keyword>
<dbReference type="Pfam" id="PF00990">
    <property type="entry name" value="GGDEF"/>
    <property type="match status" value="1"/>
</dbReference>
<feature type="domain" description="GGDEF" evidence="4">
    <location>
        <begin position="501"/>
        <end position="637"/>
    </location>
</feature>
<gene>
    <name evidence="5" type="ORF">SAMN04487977_10867</name>
</gene>
<dbReference type="CDD" id="cd01949">
    <property type="entry name" value="GGDEF"/>
    <property type="match status" value="1"/>
</dbReference>
<evidence type="ECO:0000256" key="2">
    <source>
        <dbReference type="ARBA" id="ARBA00023125"/>
    </source>
</evidence>
<dbReference type="InterPro" id="IPR028082">
    <property type="entry name" value="Peripla_BP_I"/>
</dbReference>
<organism evidence="5 6">
    <name type="scientific">Treponema bryantii</name>
    <dbReference type="NCBI Taxonomy" id="163"/>
    <lineage>
        <taxon>Bacteria</taxon>
        <taxon>Pseudomonadati</taxon>
        <taxon>Spirochaetota</taxon>
        <taxon>Spirochaetia</taxon>
        <taxon>Spirochaetales</taxon>
        <taxon>Treponemataceae</taxon>
        <taxon>Treponema</taxon>
    </lineage>
</organism>